<keyword evidence="1" id="KW-0472">Membrane</keyword>
<organism evidence="2 3">
    <name type="scientific">Chryseobacterium wanjuense</name>
    <dbReference type="NCBI Taxonomy" id="356305"/>
    <lineage>
        <taxon>Bacteria</taxon>
        <taxon>Pseudomonadati</taxon>
        <taxon>Bacteroidota</taxon>
        <taxon>Flavobacteriia</taxon>
        <taxon>Flavobacteriales</taxon>
        <taxon>Weeksellaceae</taxon>
        <taxon>Chryseobacterium group</taxon>
        <taxon>Chryseobacterium</taxon>
    </lineage>
</organism>
<name>A0A1I0QY25_9FLAO</name>
<keyword evidence="1" id="KW-0812">Transmembrane</keyword>
<sequence length="101" mass="11467">MKNKKYTNLFAILTIPILVFVIFFAGGGHGSYLPMMTIFPFFTFGIVVPEKISSLFFTIGLLQFAIYGFFMDKFGAKTVLPYIILIHCLLVTITFLLKAHF</sequence>
<keyword evidence="3" id="KW-1185">Reference proteome</keyword>
<dbReference type="STRING" id="356305.SAMN05421841_2302"/>
<dbReference type="AlphaFoldDB" id="A0A1I0QY25"/>
<keyword evidence="1" id="KW-1133">Transmembrane helix</keyword>
<dbReference type="EMBL" id="FOIU01000001">
    <property type="protein sequence ID" value="SEW32496.1"/>
    <property type="molecule type" value="Genomic_DNA"/>
</dbReference>
<protein>
    <submittedName>
        <fullName evidence="2">Uncharacterized protein</fullName>
    </submittedName>
</protein>
<accession>A0A1I0QY25</accession>
<dbReference type="Proteomes" id="UP000199469">
    <property type="component" value="Unassembled WGS sequence"/>
</dbReference>
<dbReference type="OrthoDB" id="1364223at2"/>
<gene>
    <name evidence="2" type="ORF">SAMN05421841_2302</name>
</gene>
<feature type="transmembrane region" description="Helical" evidence="1">
    <location>
        <begin position="79"/>
        <end position="97"/>
    </location>
</feature>
<feature type="transmembrane region" description="Helical" evidence="1">
    <location>
        <begin position="7"/>
        <end position="25"/>
    </location>
</feature>
<feature type="transmembrane region" description="Helical" evidence="1">
    <location>
        <begin position="55"/>
        <end position="73"/>
    </location>
</feature>
<evidence type="ECO:0000256" key="1">
    <source>
        <dbReference type="SAM" id="Phobius"/>
    </source>
</evidence>
<proteinExistence type="predicted"/>
<evidence type="ECO:0000313" key="3">
    <source>
        <dbReference type="Proteomes" id="UP000199469"/>
    </source>
</evidence>
<evidence type="ECO:0000313" key="2">
    <source>
        <dbReference type="EMBL" id="SEW32496.1"/>
    </source>
</evidence>
<reference evidence="3" key="1">
    <citation type="submission" date="2016-10" db="EMBL/GenBank/DDBJ databases">
        <authorList>
            <person name="Varghese N."/>
            <person name="Submissions S."/>
        </authorList>
    </citation>
    <scope>NUCLEOTIDE SEQUENCE [LARGE SCALE GENOMIC DNA]</scope>
    <source>
        <strain evidence="3">DSM 17724</strain>
    </source>
</reference>
<dbReference type="RefSeq" id="WP_089792529.1">
    <property type="nucleotide sequence ID" value="NZ_FOIU01000001.1"/>
</dbReference>